<dbReference type="SUPFAM" id="SSF159888">
    <property type="entry name" value="YdhG-like"/>
    <property type="match status" value="1"/>
</dbReference>
<evidence type="ECO:0000259" key="1">
    <source>
        <dbReference type="Pfam" id="PF08818"/>
    </source>
</evidence>
<proteinExistence type="predicted"/>
<dbReference type="OrthoDB" id="115213at2"/>
<keyword evidence="3" id="KW-1185">Reference proteome</keyword>
<protein>
    <recommendedName>
        <fullName evidence="1">YdhG-like domain-containing protein</fullName>
    </recommendedName>
</protein>
<evidence type="ECO:0000313" key="3">
    <source>
        <dbReference type="Proteomes" id="UP000051783"/>
    </source>
</evidence>
<name>A0A0R2M365_9LACO</name>
<feature type="domain" description="YdhG-like" evidence="1">
    <location>
        <begin position="19"/>
        <end position="104"/>
    </location>
</feature>
<dbReference type="Proteomes" id="UP000051783">
    <property type="component" value="Unassembled WGS sequence"/>
</dbReference>
<sequence>MTPIESYIQTAPAAVQLQLTDLRATILAVLPDAEEQMKYQMPTFYWHENVIHFAWYKHHIGLYPTPSGVTAFQSELTPYKTSKGAIQLPLDQPLPLDLVRRITEFRKQEVIKKFHLEES</sequence>
<dbReference type="STRING" id="942150.IV64_GL000665"/>
<dbReference type="EMBL" id="JQCL01000080">
    <property type="protein sequence ID" value="KRO08574.1"/>
    <property type="molecule type" value="Genomic_DNA"/>
</dbReference>
<dbReference type="AlphaFoldDB" id="A0A0R2M365"/>
<dbReference type="RefSeq" id="WP_057707164.1">
    <property type="nucleotide sequence ID" value="NZ_JQCL01000080.1"/>
</dbReference>
<comment type="caution">
    <text evidence="2">The sequence shown here is derived from an EMBL/GenBank/DDBJ whole genome shotgun (WGS) entry which is preliminary data.</text>
</comment>
<organism evidence="2 3">
    <name type="scientific">Lactiplantibacillus xiangfangensis</name>
    <dbReference type="NCBI Taxonomy" id="942150"/>
    <lineage>
        <taxon>Bacteria</taxon>
        <taxon>Bacillati</taxon>
        <taxon>Bacillota</taxon>
        <taxon>Bacilli</taxon>
        <taxon>Lactobacillales</taxon>
        <taxon>Lactobacillaceae</taxon>
        <taxon>Lactiplantibacillus</taxon>
    </lineage>
</organism>
<reference evidence="2 3" key="1">
    <citation type="journal article" date="2015" name="Genome Announc.">
        <title>Expanding the biotechnology potential of lactobacilli through comparative genomics of 213 strains and associated genera.</title>
        <authorList>
            <person name="Sun Z."/>
            <person name="Harris H.M."/>
            <person name="McCann A."/>
            <person name="Guo C."/>
            <person name="Argimon S."/>
            <person name="Zhang W."/>
            <person name="Yang X."/>
            <person name="Jeffery I.B."/>
            <person name="Cooney J.C."/>
            <person name="Kagawa T.F."/>
            <person name="Liu W."/>
            <person name="Song Y."/>
            <person name="Salvetti E."/>
            <person name="Wrobel A."/>
            <person name="Rasinkangas P."/>
            <person name="Parkhill J."/>
            <person name="Rea M.C."/>
            <person name="O'Sullivan O."/>
            <person name="Ritari J."/>
            <person name="Douillard F.P."/>
            <person name="Paul Ross R."/>
            <person name="Yang R."/>
            <person name="Briner A.E."/>
            <person name="Felis G.E."/>
            <person name="de Vos W.M."/>
            <person name="Barrangou R."/>
            <person name="Klaenhammer T.R."/>
            <person name="Caufield P.W."/>
            <person name="Cui Y."/>
            <person name="Zhang H."/>
            <person name="O'Toole P.W."/>
        </authorList>
    </citation>
    <scope>NUCLEOTIDE SEQUENCE [LARGE SCALE GENOMIC DNA]</scope>
    <source>
        <strain evidence="2 3">LMG 26013</strain>
    </source>
</reference>
<accession>A0A0R2M365</accession>
<dbReference type="InterPro" id="IPR014922">
    <property type="entry name" value="YdhG-like"/>
</dbReference>
<evidence type="ECO:0000313" key="2">
    <source>
        <dbReference type="EMBL" id="KRO08574.1"/>
    </source>
</evidence>
<dbReference type="Gene3D" id="3.90.1150.200">
    <property type="match status" value="1"/>
</dbReference>
<gene>
    <name evidence="2" type="ORF">IV64_GL000665</name>
</gene>
<dbReference type="PATRIC" id="fig|942150.3.peg.682"/>
<dbReference type="Pfam" id="PF08818">
    <property type="entry name" value="DUF1801"/>
    <property type="match status" value="1"/>
</dbReference>